<dbReference type="FunFam" id="1.10.510.10:FF:000011">
    <property type="entry name" value="Non-specific serine/threonine protein kinase"/>
    <property type="match status" value="1"/>
</dbReference>
<dbReference type="GO" id="GO:0005524">
    <property type="term" value="F:ATP binding"/>
    <property type="evidence" value="ECO:0007669"/>
    <property type="project" value="UniProtKB-UniRule"/>
</dbReference>
<feature type="region of interest" description="Disordered" evidence="11">
    <location>
        <begin position="137"/>
        <end position="195"/>
    </location>
</feature>
<feature type="binding site" evidence="9">
    <location>
        <position position="246"/>
    </location>
    <ligand>
        <name>ATP</name>
        <dbReference type="ChEBI" id="CHEBI:30616"/>
    </ligand>
</feature>
<dbReference type="SMART" id="SM00285">
    <property type="entry name" value="PBD"/>
    <property type="match status" value="1"/>
</dbReference>
<dbReference type="GO" id="GO:0005737">
    <property type="term" value="C:cytoplasm"/>
    <property type="evidence" value="ECO:0007669"/>
    <property type="project" value="UniProtKB-SubCell"/>
</dbReference>
<accession>A0A6A4X0J5</accession>
<dbReference type="Pfam" id="PF00069">
    <property type="entry name" value="Pkinase"/>
    <property type="match status" value="1"/>
</dbReference>
<dbReference type="SUPFAM" id="SSF56112">
    <property type="entry name" value="Protein kinase-like (PK-like)"/>
    <property type="match status" value="1"/>
</dbReference>
<gene>
    <name evidence="14" type="primary">Pak1_2</name>
    <name evidence="14" type="ORF">FJT64_020789</name>
</gene>
<evidence type="ECO:0000256" key="7">
    <source>
        <dbReference type="ARBA" id="ARBA00022777"/>
    </source>
</evidence>
<dbReference type="PANTHER" id="PTHR45832">
    <property type="entry name" value="SERINE/THREONINE-PROTEIN KINASE SAMKA-RELATED-RELATED"/>
    <property type="match status" value="1"/>
</dbReference>
<evidence type="ECO:0000313" key="15">
    <source>
        <dbReference type="Proteomes" id="UP000440578"/>
    </source>
</evidence>
<comment type="subcellular location">
    <subcellularLocation>
        <location evidence="1">Cytoplasm</location>
    </subcellularLocation>
</comment>
<dbReference type="InterPro" id="IPR036936">
    <property type="entry name" value="CRIB_dom_sf"/>
</dbReference>
<dbReference type="PANTHER" id="PTHR45832:SF21">
    <property type="entry name" value="NON-SPECIFIC SERINE_THREONINE PROTEIN KINASE"/>
    <property type="match status" value="1"/>
</dbReference>
<dbReference type="PROSITE" id="PS50011">
    <property type="entry name" value="PROTEIN_KINASE_DOM"/>
    <property type="match status" value="1"/>
</dbReference>
<dbReference type="Gene3D" id="3.30.200.20">
    <property type="entry name" value="Phosphorylase Kinase, domain 1"/>
    <property type="match status" value="1"/>
</dbReference>
<keyword evidence="5" id="KW-0808">Transferase</keyword>
<keyword evidence="15" id="KW-1185">Reference proteome</keyword>
<dbReference type="InterPro" id="IPR017441">
    <property type="entry name" value="Protein_kinase_ATP_BS"/>
</dbReference>
<name>A0A6A4X0J5_AMPAM</name>
<proteinExistence type="inferred from homology"/>
<keyword evidence="4 10" id="KW-0723">Serine/threonine-protein kinase</keyword>
<dbReference type="InterPro" id="IPR008271">
    <property type="entry name" value="Ser/Thr_kinase_AS"/>
</dbReference>
<dbReference type="Gene3D" id="3.90.810.10">
    <property type="entry name" value="CRIB domain"/>
    <property type="match status" value="1"/>
</dbReference>
<organism evidence="14 15">
    <name type="scientific">Amphibalanus amphitrite</name>
    <name type="common">Striped barnacle</name>
    <name type="synonym">Balanus amphitrite</name>
    <dbReference type="NCBI Taxonomy" id="1232801"/>
    <lineage>
        <taxon>Eukaryota</taxon>
        <taxon>Metazoa</taxon>
        <taxon>Ecdysozoa</taxon>
        <taxon>Arthropoda</taxon>
        <taxon>Crustacea</taxon>
        <taxon>Multicrustacea</taxon>
        <taxon>Cirripedia</taxon>
        <taxon>Thoracica</taxon>
        <taxon>Thoracicalcarea</taxon>
        <taxon>Balanomorpha</taxon>
        <taxon>Balanoidea</taxon>
        <taxon>Balanidae</taxon>
        <taxon>Amphibalaninae</taxon>
        <taxon>Amphibalanus</taxon>
    </lineage>
</organism>
<keyword evidence="7 14" id="KW-0418">Kinase</keyword>
<keyword evidence="3" id="KW-0963">Cytoplasm</keyword>
<reference evidence="14 15" key="1">
    <citation type="submission" date="2019-07" db="EMBL/GenBank/DDBJ databases">
        <title>Draft genome assembly of a fouling barnacle, Amphibalanus amphitrite (Darwin, 1854): The first reference genome for Thecostraca.</title>
        <authorList>
            <person name="Kim W."/>
        </authorList>
    </citation>
    <scope>NUCLEOTIDE SEQUENCE [LARGE SCALE GENOMIC DNA]</scope>
    <source>
        <strain evidence="14">SNU_AA5</strain>
        <tissue evidence="14">Soma without cirri and trophi</tissue>
    </source>
</reference>
<sequence>MPQVFKSLLGKSLVHRRPKDEGPSEIGLPTNVTHTVHVGKNEAGDLEGLPESWQSFIDRFLSKDEQKQNPDAAINALKLFNYSMKKPNQNVPFKPFITQDTINEELEEINHILDSKVSLKSTAPVPPEVPANLNKVKQQTKEDDEPPAAPPTSLVPAPEDDVPPPIPDKVGHRGEGNGTAPSPMVRKRTVEKPKMSNAAVNEALREICAPGDPRERFAFDKELGAGASGIVNLATERATGRRVAIKDIDLTKQPRRDLILTEIRVMRDVHHPNLVNFLDAHLVGEHLYVVMELLEGGPLTDVVMETVLKESQIAAVVKEVLQGLQFLHSLGIVHRDIKSDNILLGKDGSVKITDFGFCANIQGDEKRQTMVGTPYWMAPEVVTRKKYGKKVDIWSLGIMAIEMITGEPPYLNEAPLRALYLIATHGKPEISSEYTVSDLFKSFLDACLEVEVDNRASAEDLLAHSFLTIAGDVSALKKNITAAQKIKMKQI</sequence>
<evidence type="ECO:0000256" key="5">
    <source>
        <dbReference type="ARBA" id="ARBA00022679"/>
    </source>
</evidence>
<dbReference type="SMART" id="SM00220">
    <property type="entry name" value="S_TKc"/>
    <property type="match status" value="1"/>
</dbReference>
<dbReference type="PROSITE" id="PS00107">
    <property type="entry name" value="PROTEIN_KINASE_ATP"/>
    <property type="match status" value="1"/>
</dbReference>
<evidence type="ECO:0000256" key="11">
    <source>
        <dbReference type="SAM" id="MobiDB-lite"/>
    </source>
</evidence>
<keyword evidence="8 9" id="KW-0067">ATP-binding</keyword>
<dbReference type="InterPro" id="IPR051931">
    <property type="entry name" value="PAK3-like"/>
</dbReference>
<dbReference type="Proteomes" id="UP000440578">
    <property type="component" value="Unassembled WGS sequence"/>
</dbReference>
<dbReference type="PROSITE" id="PS50108">
    <property type="entry name" value="CRIB"/>
    <property type="match status" value="1"/>
</dbReference>
<evidence type="ECO:0000256" key="2">
    <source>
        <dbReference type="ARBA" id="ARBA00012513"/>
    </source>
</evidence>
<evidence type="ECO:0000256" key="6">
    <source>
        <dbReference type="ARBA" id="ARBA00022741"/>
    </source>
</evidence>
<keyword evidence="6 9" id="KW-0547">Nucleotide-binding</keyword>
<evidence type="ECO:0000313" key="14">
    <source>
        <dbReference type="EMBL" id="KAF0307962.1"/>
    </source>
</evidence>
<evidence type="ECO:0000256" key="10">
    <source>
        <dbReference type="RuleBase" id="RU000304"/>
    </source>
</evidence>
<dbReference type="InterPro" id="IPR011009">
    <property type="entry name" value="Kinase-like_dom_sf"/>
</dbReference>
<feature type="domain" description="CRIB" evidence="13">
    <location>
        <begin position="26"/>
        <end position="39"/>
    </location>
</feature>
<comment type="similarity">
    <text evidence="10">Belongs to the protein kinase superfamily.</text>
</comment>
<evidence type="ECO:0000256" key="8">
    <source>
        <dbReference type="ARBA" id="ARBA00022840"/>
    </source>
</evidence>
<evidence type="ECO:0000256" key="3">
    <source>
        <dbReference type="ARBA" id="ARBA00022490"/>
    </source>
</evidence>
<dbReference type="AlphaFoldDB" id="A0A6A4X0J5"/>
<dbReference type="GO" id="GO:0004674">
    <property type="term" value="F:protein serine/threonine kinase activity"/>
    <property type="evidence" value="ECO:0007669"/>
    <property type="project" value="UniProtKB-KW"/>
</dbReference>
<comment type="caution">
    <text evidence="14">The sequence shown here is derived from an EMBL/GenBank/DDBJ whole genome shotgun (WGS) entry which is preliminary data.</text>
</comment>
<dbReference type="EMBL" id="VIIS01000526">
    <property type="protein sequence ID" value="KAF0307962.1"/>
    <property type="molecule type" value="Genomic_DNA"/>
</dbReference>
<evidence type="ECO:0000256" key="4">
    <source>
        <dbReference type="ARBA" id="ARBA00022527"/>
    </source>
</evidence>
<protein>
    <recommendedName>
        <fullName evidence="2">non-specific serine/threonine protein kinase</fullName>
        <ecNumber evidence="2">2.7.11.1</ecNumber>
    </recommendedName>
</protein>
<dbReference type="PROSITE" id="PS00108">
    <property type="entry name" value="PROTEIN_KINASE_ST"/>
    <property type="match status" value="1"/>
</dbReference>
<dbReference type="OrthoDB" id="1022360at2759"/>
<dbReference type="Gene3D" id="1.10.510.10">
    <property type="entry name" value="Transferase(Phosphotransferase) domain 1"/>
    <property type="match status" value="1"/>
</dbReference>
<evidence type="ECO:0000256" key="1">
    <source>
        <dbReference type="ARBA" id="ARBA00004496"/>
    </source>
</evidence>
<dbReference type="InterPro" id="IPR000095">
    <property type="entry name" value="CRIB_dom"/>
</dbReference>
<dbReference type="EC" id="2.7.11.1" evidence="2"/>
<dbReference type="Pfam" id="PF00786">
    <property type="entry name" value="PBD"/>
    <property type="match status" value="1"/>
</dbReference>
<evidence type="ECO:0000256" key="9">
    <source>
        <dbReference type="PROSITE-ProRule" id="PRU10141"/>
    </source>
</evidence>
<evidence type="ECO:0000259" key="13">
    <source>
        <dbReference type="PROSITE" id="PS50108"/>
    </source>
</evidence>
<evidence type="ECO:0000259" key="12">
    <source>
        <dbReference type="PROSITE" id="PS50011"/>
    </source>
</evidence>
<dbReference type="InterPro" id="IPR000719">
    <property type="entry name" value="Prot_kinase_dom"/>
</dbReference>
<feature type="domain" description="Protein kinase" evidence="12">
    <location>
        <begin position="217"/>
        <end position="467"/>
    </location>
</feature>